<evidence type="ECO:0000256" key="3">
    <source>
        <dbReference type="ARBA" id="ARBA00023163"/>
    </source>
</evidence>
<dbReference type="PRINTS" id="PR00032">
    <property type="entry name" value="HTHARAC"/>
</dbReference>
<evidence type="ECO:0000313" key="6">
    <source>
        <dbReference type="Proteomes" id="UP001501759"/>
    </source>
</evidence>
<evidence type="ECO:0000313" key="5">
    <source>
        <dbReference type="EMBL" id="GAA5024055.1"/>
    </source>
</evidence>
<dbReference type="InterPro" id="IPR009057">
    <property type="entry name" value="Homeodomain-like_sf"/>
</dbReference>
<accession>A0ABP9J8G5</accession>
<dbReference type="InterPro" id="IPR018060">
    <property type="entry name" value="HTH_AraC"/>
</dbReference>
<dbReference type="Pfam" id="PF12833">
    <property type="entry name" value="HTH_18"/>
    <property type="match status" value="1"/>
</dbReference>
<dbReference type="SUPFAM" id="SSF46689">
    <property type="entry name" value="Homeodomain-like"/>
    <property type="match status" value="1"/>
</dbReference>
<protein>
    <recommendedName>
        <fullName evidence="4">HTH araC/xylS-type domain-containing protein</fullName>
    </recommendedName>
</protein>
<dbReference type="EMBL" id="BAABKB010000023">
    <property type="protein sequence ID" value="GAA5024055.1"/>
    <property type="molecule type" value="Genomic_DNA"/>
</dbReference>
<dbReference type="SMART" id="SM00342">
    <property type="entry name" value="HTH_ARAC"/>
    <property type="match status" value="1"/>
</dbReference>
<comment type="caution">
    <text evidence="5">The sequence shown here is derived from an EMBL/GenBank/DDBJ whole genome shotgun (WGS) entry which is preliminary data.</text>
</comment>
<evidence type="ECO:0000256" key="2">
    <source>
        <dbReference type="ARBA" id="ARBA00023125"/>
    </source>
</evidence>
<keyword evidence="3" id="KW-0804">Transcription</keyword>
<organism evidence="5 6">
    <name type="scientific">Streptomyces siamensis</name>
    <dbReference type="NCBI Taxonomy" id="1274986"/>
    <lineage>
        <taxon>Bacteria</taxon>
        <taxon>Bacillati</taxon>
        <taxon>Actinomycetota</taxon>
        <taxon>Actinomycetes</taxon>
        <taxon>Kitasatosporales</taxon>
        <taxon>Streptomycetaceae</taxon>
        <taxon>Streptomyces</taxon>
    </lineage>
</organism>
<dbReference type="Gene3D" id="1.10.10.60">
    <property type="entry name" value="Homeodomain-like"/>
    <property type="match status" value="1"/>
</dbReference>
<dbReference type="InterPro" id="IPR032687">
    <property type="entry name" value="AraC-type_N"/>
</dbReference>
<dbReference type="Proteomes" id="UP001501759">
    <property type="component" value="Unassembled WGS sequence"/>
</dbReference>
<keyword evidence="6" id="KW-1185">Reference proteome</keyword>
<dbReference type="PROSITE" id="PS01124">
    <property type="entry name" value="HTH_ARAC_FAMILY_2"/>
    <property type="match status" value="1"/>
</dbReference>
<dbReference type="InterPro" id="IPR020449">
    <property type="entry name" value="Tscrpt_reg_AraC-type_HTH"/>
</dbReference>
<gene>
    <name evidence="5" type="ORF">GCM10023335_57300</name>
</gene>
<keyword evidence="2" id="KW-0238">DNA-binding</keyword>
<dbReference type="PANTHER" id="PTHR47894">
    <property type="entry name" value="HTH-TYPE TRANSCRIPTIONAL REGULATOR GADX"/>
    <property type="match status" value="1"/>
</dbReference>
<name>A0ABP9J8G5_9ACTN</name>
<evidence type="ECO:0000259" key="4">
    <source>
        <dbReference type="PROSITE" id="PS01124"/>
    </source>
</evidence>
<dbReference type="PANTHER" id="PTHR47894:SF1">
    <property type="entry name" value="HTH-TYPE TRANSCRIPTIONAL REGULATOR VQSM"/>
    <property type="match status" value="1"/>
</dbReference>
<feature type="domain" description="HTH araC/xylS-type" evidence="4">
    <location>
        <begin position="369"/>
        <end position="466"/>
    </location>
</feature>
<keyword evidence="1" id="KW-0805">Transcription regulation</keyword>
<sequence>MGRLVADLLIALVQEGHADDAAQGPAGRLGRDMVGEHASGAQPVEHDRAVVASPLVGEVVDDEIDPVVVGGGGAAADLGEAVAQVVEGDGPEAAPGERGAEDEGHLASIGAHAVVQDDLGLGVRVRVAVQVDAVALPAPELLGGRGGPGQAEPFGQKPLQLAPGPLVAVQGGGRGLVHGDALSCGLTTIRQDALGHRPGLGIEAGQRYHLTTYGIWGFALVSSPTLRSVIDVALRFVDLSFSLGNIRRREEAGNVELVLDAPDVPPSARRFFVERDAAGIMTIQRELFASPVPFRRVDFAFPRPADGVGLYGGVFGVTPAFDAQETVIGLDPGLLDLPLPQANEHTAALALAQCRELPARRRARTGLAGRVRDVLVARLSDPPDAGEVADLLHLGSRTLRYRLAAEDTSYRALLSEVREHMAEELLITAGLPVEQIARRLGYVEVSSFSQAFRRWKGVGPREYRRQHPALGR</sequence>
<reference evidence="6" key="1">
    <citation type="journal article" date="2019" name="Int. J. Syst. Evol. Microbiol.">
        <title>The Global Catalogue of Microorganisms (GCM) 10K type strain sequencing project: providing services to taxonomists for standard genome sequencing and annotation.</title>
        <authorList>
            <consortium name="The Broad Institute Genomics Platform"/>
            <consortium name="The Broad Institute Genome Sequencing Center for Infectious Disease"/>
            <person name="Wu L."/>
            <person name="Ma J."/>
        </authorList>
    </citation>
    <scope>NUCLEOTIDE SEQUENCE [LARGE SCALE GENOMIC DNA]</scope>
    <source>
        <strain evidence="6">JCM 18409</strain>
    </source>
</reference>
<proteinExistence type="predicted"/>
<evidence type="ECO:0000256" key="1">
    <source>
        <dbReference type="ARBA" id="ARBA00023015"/>
    </source>
</evidence>
<dbReference type="Pfam" id="PF12625">
    <property type="entry name" value="Arabinose_bd"/>
    <property type="match status" value="1"/>
</dbReference>